<dbReference type="EMBL" id="HG001895">
    <property type="protein sequence ID" value="CDF38058.1"/>
    <property type="molecule type" value="Genomic_DNA"/>
</dbReference>
<feature type="domain" description="Methyltransferase" evidence="4">
    <location>
        <begin position="92"/>
        <end position="166"/>
    </location>
</feature>
<dbReference type="Proteomes" id="UP000012073">
    <property type="component" value="Unassembled WGS sequence"/>
</dbReference>
<dbReference type="Gene3D" id="3.40.50.150">
    <property type="entry name" value="Vaccinia Virus protein VP39"/>
    <property type="match status" value="1"/>
</dbReference>
<organism evidence="5 6">
    <name type="scientific">Chondrus crispus</name>
    <name type="common">Carrageen Irish moss</name>
    <name type="synonym">Polymorpha crispa</name>
    <dbReference type="NCBI Taxonomy" id="2769"/>
    <lineage>
        <taxon>Eukaryota</taxon>
        <taxon>Rhodophyta</taxon>
        <taxon>Florideophyceae</taxon>
        <taxon>Rhodymeniophycidae</taxon>
        <taxon>Gigartinales</taxon>
        <taxon>Gigartinaceae</taxon>
        <taxon>Chondrus</taxon>
    </lineage>
</organism>
<dbReference type="Pfam" id="PF13847">
    <property type="entry name" value="Methyltransf_31"/>
    <property type="match status" value="1"/>
</dbReference>
<dbReference type="InterPro" id="IPR029063">
    <property type="entry name" value="SAM-dependent_MTases_sf"/>
</dbReference>
<evidence type="ECO:0000256" key="3">
    <source>
        <dbReference type="ARBA" id="ARBA00022691"/>
    </source>
</evidence>
<dbReference type="OrthoDB" id="269872at2759"/>
<dbReference type="CDD" id="cd02440">
    <property type="entry name" value="AdoMet_MTases"/>
    <property type="match status" value="1"/>
</dbReference>
<dbReference type="SUPFAM" id="SSF53335">
    <property type="entry name" value="S-adenosyl-L-methionine-dependent methyltransferases"/>
    <property type="match status" value="1"/>
</dbReference>
<dbReference type="PANTHER" id="PTHR18895">
    <property type="entry name" value="HEMK METHYLTRANSFERASE"/>
    <property type="match status" value="1"/>
</dbReference>
<dbReference type="PhylomeDB" id="R7QK00"/>
<dbReference type="KEGG" id="ccp:CHC_T00000541001"/>
<reference evidence="6" key="1">
    <citation type="journal article" date="2013" name="Proc. Natl. Acad. Sci. U.S.A.">
        <title>Genome structure and metabolic features in the red seaweed Chondrus crispus shed light on evolution of the Archaeplastida.</title>
        <authorList>
            <person name="Collen J."/>
            <person name="Porcel B."/>
            <person name="Carre W."/>
            <person name="Ball S.G."/>
            <person name="Chaparro C."/>
            <person name="Tonon T."/>
            <person name="Barbeyron T."/>
            <person name="Michel G."/>
            <person name="Noel B."/>
            <person name="Valentin K."/>
            <person name="Elias M."/>
            <person name="Artiguenave F."/>
            <person name="Arun A."/>
            <person name="Aury J.M."/>
            <person name="Barbosa-Neto J.F."/>
            <person name="Bothwell J.H."/>
            <person name="Bouget F.Y."/>
            <person name="Brillet L."/>
            <person name="Cabello-Hurtado F."/>
            <person name="Capella-Gutierrez S."/>
            <person name="Charrier B."/>
            <person name="Cladiere L."/>
            <person name="Cock J.M."/>
            <person name="Coelho S.M."/>
            <person name="Colleoni C."/>
            <person name="Czjzek M."/>
            <person name="Da Silva C."/>
            <person name="Delage L."/>
            <person name="Denoeud F."/>
            <person name="Deschamps P."/>
            <person name="Dittami S.M."/>
            <person name="Gabaldon T."/>
            <person name="Gachon C.M."/>
            <person name="Groisillier A."/>
            <person name="Herve C."/>
            <person name="Jabbari K."/>
            <person name="Katinka M."/>
            <person name="Kloareg B."/>
            <person name="Kowalczyk N."/>
            <person name="Labadie K."/>
            <person name="Leblanc C."/>
            <person name="Lopez P.J."/>
            <person name="McLachlan D.H."/>
            <person name="Meslet-Cladiere L."/>
            <person name="Moustafa A."/>
            <person name="Nehr Z."/>
            <person name="Nyvall Collen P."/>
            <person name="Panaud O."/>
            <person name="Partensky F."/>
            <person name="Poulain J."/>
            <person name="Rensing S.A."/>
            <person name="Rousvoal S."/>
            <person name="Samson G."/>
            <person name="Symeonidi A."/>
            <person name="Weissenbach J."/>
            <person name="Zambounis A."/>
            <person name="Wincker P."/>
            <person name="Boyen C."/>
        </authorList>
    </citation>
    <scope>NUCLEOTIDE SEQUENCE [LARGE SCALE GENOMIC DNA]</scope>
    <source>
        <strain evidence="6">cv. Stackhouse</strain>
    </source>
</reference>
<keyword evidence="6" id="KW-1185">Reference proteome</keyword>
<evidence type="ECO:0000259" key="4">
    <source>
        <dbReference type="Pfam" id="PF13847"/>
    </source>
</evidence>
<sequence length="261" mass="29494">MLATAAFSGVKSREDSLADKTAVLPVELDRFVTLCQRRSRDREPLQYLVGEWDFHGVKIAVRAPVLFLRPPAEKIVDLALEYANRPGKKGIKNECHLLDGGCGSGAIIIAILSKMKKWTGVGFDIAEEATKLSEENVERHKMTDRVKIMQCTMDELQDERVFDMFVGCPPYVPDKDLSDLPPEVVNHQDRRAVTAGTDGMDVIREFLKHAPRVVRSGGPVFMEIYPPLAPKLEAIQVDGLEFVRCYTNLHEKSYYYEWIVL</sequence>
<keyword evidence="2" id="KW-0808">Transferase</keyword>
<dbReference type="OMA" id="HERCNRI"/>
<dbReference type="RefSeq" id="XP_005717927.1">
    <property type="nucleotide sequence ID" value="XM_005717870.1"/>
</dbReference>
<dbReference type="NCBIfam" id="TIGR00536">
    <property type="entry name" value="hemK_fam"/>
    <property type="match status" value="1"/>
</dbReference>
<evidence type="ECO:0000313" key="5">
    <source>
        <dbReference type="EMBL" id="CDF38058.1"/>
    </source>
</evidence>
<gene>
    <name evidence="5" type="ORF">CHC_T00000541001</name>
</gene>
<dbReference type="Gramene" id="CDF38058">
    <property type="protein sequence ID" value="CDF38058"/>
    <property type="gene ID" value="CHC_T00000541001"/>
</dbReference>
<dbReference type="InterPro" id="IPR004556">
    <property type="entry name" value="HemK-like"/>
</dbReference>
<dbReference type="GO" id="GO:0005739">
    <property type="term" value="C:mitochondrion"/>
    <property type="evidence" value="ECO:0007669"/>
    <property type="project" value="TreeGrafter"/>
</dbReference>
<dbReference type="STRING" id="2769.R7QK00"/>
<dbReference type="PANTHER" id="PTHR18895:SF74">
    <property type="entry name" value="MTRF1L RELEASE FACTOR GLUTAMINE METHYLTRANSFERASE"/>
    <property type="match status" value="1"/>
</dbReference>
<accession>R7QK00</accession>
<dbReference type="AlphaFoldDB" id="R7QK00"/>
<evidence type="ECO:0000313" key="6">
    <source>
        <dbReference type="Proteomes" id="UP000012073"/>
    </source>
</evidence>
<proteinExistence type="predicted"/>
<protein>
    <recommendedName>
        <fullName evidence="4">Methyltransferase domain-containing protein</fullName>
    </recommendedName>
</protein>
<dbReference type="Gene3D" id="1.10.8.10">
    <property type="entry name" value="DNA helicase RuvA subunit, C-terminal domain"/>
    <property type="match status" value="1"/>
</dbReference>
<keyword evidence="1" id="KW-0489">Methyltransferase</keyword>
<dbReference type="GO" id="GO:0032259">
    <property type="term" value="P:methylation"/>
    <property type="evidence" value="ECO:0007669"/>
    <property type="project" value="UniProtKB-KW"/>
</dbReference>
<evidence type="ECO:0000256" key="1">
    <source>
        <dbReference type="ARBA" id="ARBA00022603"/>
    </source>
</evidence>
<evidence type="ECO:0000256" key="2">
    <source>
        <dbReference type="ARBA" id="ARBA00022679"/>
    </source>
</evidence>
<dbReference type="InterPro" id="IPR025714">
    <property type="entry name" value="Methyltranfer_dom"/>
</dbReference>
<name>R7QK00_CHOCR</name>
<dbReference type="InterPro" id="IPR050320">
    <property type="entry name" value="N5-glutamine_MTase"/>
</dbReference>
<keyword evidence="3" id="KW-0949">S-adenosyl-L-methionine</keyword>
<dbReference type="GeneID" id="17325648"/>
<dbReference type="GO" id="GO:0008276">
    <property type="term" value="F:protein methyltransferase activity"/>
    <property type="evidence" value="ECO:0007669"/>
    <property type="project" value="InterPro"/>
</dbReference>